<evidence type="ECO:0000259" key="3">
    <source>
        <dbReference type="Pfam" id="PF01055"/>
    </source>
</evidence>
<dbReference type="eggNOG" id="KOG1066">
    <property type="taxonomic scope" value="Eukaryota"/>
</dbReference>
<name>N1PTB6_DOTSN</name>
<dbReference type="OrthoDB" id="10070917at2759"/>
<dbReference type="GO" id="GO:0004553">
    <property type="term" value="F:hydrolase activity, hydrolyzing O-glycosyl compounds"/>
    <property type="evidence" value="ECO:0007669"/>
    <property type="project" value="InterPro"/>
</dbReference>
<reference evidence="4 5" key="2">
    <citation type="journal article" date="2012" name="PLoS Pathog.">
        <title>Diverse lifestyles and strategies of plant pathogenesis encoded in the genomes of eighteen Dothideomycetes fungi.</title>
        <authorList>
            <person name="Ohm R.A."/>
            <person name="Feau N."/>
            <person name="Henrissat B."/>
            <person name="Schoch C.L."/>
            <person name="Horwitz B.A."/>
            <person name="Barry K.W."/>
            <person name="Condon B.J."/>
            <person name="Copeland A.C."/>
            <person name="Dhillon B."/>
            <person name="Glaser F."/>
            <person name="Hesse C.N."/>
            <person name="Kosti I."/>
            <person name="LaButti K."/>
            <person name="Lindquist E.A."/>
            <person name="Lucas S."/>
            <person name="Salamov A.A."/>
            <person name="Bradshaw R.E."/>
            <person name="Ciuffetti L."/>
            <person name="Hamelin R.C."/>
            <person name="Kema G.H.J."/>
            <person name="Lawrence C."/>
            <person name="Scott J.A."/>
            <person name="Spatafora J.W."/>
            <person name="Turgeon B.G."/>
            <person name="de Wit P.J.G.M."/>
            <person name="Zhong S."/>
            <person name="Goodwin S.B."/>
            <person name="Grigoriev I.V."/>
        </authorList>
    </citation>
    <scope>NUCLEOTIDE SEQUENCE [LARGE SCALE GENOMIC DNA]</scope>
    <source>
        <strain evidence="5">NZE10 / CBS 128990</strain>
    </source>
</reference>
<gene>
    <name evidence="4" type="ORF">DOTSEDRAFT_23648</name>
</gene>
<keyword evidence="2 4" id="KW-0378">Hydrolase</keyword>
<protein>
    <submittedName>
        <fullName evidence="4">Glycoside hydrolase family 31 protein</fullName>
    </submittedName>
</protein>
<dbReference type="EMBL" id="KB446538">
    <property type="protein sequence ID" value="EME45649.1"/>
    <property type="molecule type" value="Genomic_DNA"/>
</dbReference>
<evidence type="ECO:0000313" key="4">
    <source>
        <dbReference type="EMBL" id="EME45649.1"/>
    </source>
</evidence>
<proteinExistence type="inferred from homology"/>
<reference evidence="5" key="1">
    <citation type="journal article" date="2012" name="PLoS Genet.">
        <title>The genomes of the fungal plant pathogens Cladosporium fulvum and Dothistroma septosporum reveal adaptation to different hosts and lifestyles but also signatures of common ancestry.</title>
        <authorList>
            <person name="de Wit P.J.G.M."/>
            <person name="van der Burgt A."/>
            <person name="Oekmen B."/>
            <person name="Stergiopoulos I."/>
            <person name="Abd-Elsalam K.A."/>
            <person name="Aerts A.L."/>
            <person name="Bahkali A.H."/>
            <person name="Beenen H.G."/>
            <person name="Chettri P."/>
            <person name="Cox M.P."/>
            <person name="Datema E."/>
            <person name="de Vries R.P."/>
            <person name="Dhillon B."/>
            <person name="Ganley A.R."/>
            <person name="Griffiths S.A."/>
            <person name="Guo Y."/>
            <person name="Hamelin R.C."/>
            <person name="Henrissat B."/>
            <person name="Kabir M.S."/>
            <person name="Jashni M.K."/>
            <person name="Kema G."/>
            <person name="Klaubauf S."/>
            <person name="Lapidus A."/>
            <person name="Levasseur A."/>
            <person name="Lindquist E."/>
            <person name="Mehrabi R."/>
            <person name="Ohm R.A."/>
            <person name="Owen T.J."/>
            <person name="Salamov A."/>
            <person name="Schwelm A."/>
            <person name="Schijlen E."/>
            <person name="Sun H."/>
            <person name="van den Burg H.A."/>
            <person name="van Ham R.C.H.J."/>
            <person name="Zhang S."/>
            <person name="Goodwin S.B."/>
            <person name="Grigoriev I.V."/>
            <person name="Collemare J."/>
            <person name="Bradshaw R.E."/>
        </authorList>
    </citation>
    <scope>NUCLEOTIDE SEQUENCE [LARGE SCALE GENOMIC DNA]</scope>
    <source>
        <strain evidence="5">NZE10 / CBS 128990</strain>
    </source>
</reference>
<dbReference type="InterPro" id="IPR000322">
    <property type="entry name" value="Glyco_hydro_31_TIM"/>
</dbReference>
<dbReference type="GO" id="GO:0005975">
    <property type="term" value="P:carbohydrate metabolic process"/>
    <property type="evidence" value="ECO:0007669"/>
    <property type="project" value="InterPro"/>
</dbReference>
<keyword evidence="2" id="KW-0326">Glycosidase</keyword>
<dbReference type="PANTHER" id="PTHR43863:SF2">
    <property type="entry name" value="MALTASE-GLUCOAMYLASE"/>
    <property type="match status" value="1"/>
</dbReference>
<dbReference type="SUPFAM" id="SSF51445">
    <property type="entry name" value="(Trans)glycosidases"/>
    <property type="match status" value="1"/>
</dbReference>
<dbReference type="HOGENOM" id="CLU_2015209_0_0_1"/>
<evidence type="ECO:0000256" key="2">
    <source>
        <dbReference type="RuleBase" id="RU361185"/>
    </source>
</evidence>
<dbReference type="Proteomes" id="UP000016933">
    <property type="component" value="Unassembled WGS sequence"/>
</dbReference>
<dbReference type="AlphaFoldDB" id="N1PTB6"/>
<evidence type="ECO:0000313" key="5">
    <source>
        <dbReference type="Proteomes" id="UP000016933"/>
    </source>
</evidence>
<feature type="domain" description="Glycoside hydrolase family 31 TIM barrel" evidence="3">
    <location>
        <begin position="57"/>
        <end position="118"/>
    </location>
</feature>
<evidence type="ECO:0000256" key="1">
    <source>
        <dbReference type="ARBA" id="ARBA00007806"/>
    </source>
</evidence>
<dbReference type="STRING" id="675120.N1PTB6"/>
<dbReference type="Gene3D" id="3.20.20.80">
    <property type="entry name" value="Glycosidases"/>
    <property type="match status" value="1"/>
</dbReference>
<dbReference type="Pfam" id="PF01055">
    <property type="entry name" value="Glyco_hydro_31_2nd"/>
    <property type="match status" value="1"/>
</dbReference>
<organism evidence="4 5">
    <name type="scientific">Dothistroma septosporum (strain NZE10 / CBS 128990)</name>
    <name type="common">Red band needle blight fungus</name>
    <name type="synonym">Mycosphaerella pini</name>
    <dbReference type="NCBI Taxonomy" id="675120"/>
    <lineage>
        <taxon>Eukaryota</taxon>
        <taxon>Fungi</taxon>
        <taxon>Dikarya</taxon>
        <taxon>Ascomycota</taxon>
        <taxon>Pezizomycotina</taxon>
        <taxon>Dothideomycetes</taxon>
        <taxon>Dothideomycetidae</taxon>
        <taxon>Mycosphaerellales</taxon>
        <taxon>Mycosphaerellaceae</taxon>
        <taxon>Dothistroma</taxon>
    </lineage>
</organism>
<keyword evidence="5" id="KW-1185">Reference proteome</keyword>
<accession>N1PTB6</accession>
<dbReference type="InterPro" id="IPR051816">
    <property type="entry name" value="Glycosyl_Hydrolase_31"/>
</dbReference>
<comment type="similarity">
    <text evidence="1 2">Belongs to the glycosyl hydrolase 31 family.</text>
</comment>
<dbReference type="PANTHER" id="PTHR43863">
    <property type="entry name" value="HYDROLASE, PUTATIVE (AFU_ORTHOLOGUE AFUA_1G03140)-RELATED"/>
    <property type="match status" value="1"/>
</dbReference>
<sequence length="123" mass="13960">MGSSGTLLGEGEMEFGQLRNRFTSKATTLVDYVVVAAPQGDYDTLQRRLSALTGRAPTPPNFSLGYLHSKLRYENQSEFIQLAQNFHDYDIPVSMLVIDYLSWAYQGDFALQHDLWPNITYMS</sequence>
<dbReference type="InterPro" id="IPR017853">
    <property type="entry name" value="GH"/>
</dbReference>